<keyword evidence="6 7" id="KW-0472">Membrane</keyword>
<dbReference type="GO" id="GO:0005886">
    <property type="term" value="C:plasma membrane"/>
    <property type="evidence" value="ECO:0007669"/>
    <property type="project" value="UniProtKB-SubCell"/>
</dbReference>
<dbReference type="PANTHER" id="PTHR30329">
    <property type="entry name" value="STATOR ELEMENT OF FLAGELLAR MOTOR COMPLEX"/>
    <property type="match status" value="1"/>
</dbReference>
<protein>
    <submittedName>
        <fullName evidence="10">Uncharacterized protein</fullName>
    </submittedName>
</protein>
<comment type="subcellular location">
    <subcellularLocation>
        <location evidence="1">Cell membrane</location>
        <topology evidence="1">Single-pass membrane protein</topology>
    </subcellularLocation>
</comment>
<evidence type="ECO:0000259" key="8">
    <source>
        <dbReference type="Pfam" id="PF00691"/>
    </source>
</evidence>
<gene>
    <name evidence="10" type="ORF">METZ01_LOCUS233992</name>
</gene>
<dbReference type="InterPro" id="IPR006665">
    <property type="entry name" value="OmpA-like"/>
</dbReference>
<dbReference type="Pfam" id="PF00691">
    <property type="entry name" value="OmpA"/>
    <property type="match status" value="1"/>
</dbReference>
<evidence type="ECO:0000256" key="4">
    <source>
        <dbReference type="ARBA" id="ARBA00022692"/>
    </source>
</evidence>
<evidence type="ECO:0000256" key="1">
    <source>
        <dbReference type="ARBA" id="ARBA00004162"/>
    </source>
</evidence>
<evidence type="ECO:0000256" key="7">
    <source>
        <dbReference type="SAM" id="Phobius"/>
    </source>
</evidence>
<reference evidence="10" key="1">
    <citation type="submission" date="2018-05" db="EMBL/GenBank/DDBJ databases">
        <authorList>
            <person name="Lanie J.A."/>
            <person name="Ng W.-L."/>
            <person name="Kazmierczak K.M."/>
            <person name="Andrzejewski T.M."/>
            <person name="Davidsen T.M."/>
            <person name="Wayne K.J."/>
            <person name="Tettelin H."/>
            <person name="Glass J.I."/>
            <person name="Rusch D."/>
            <person name="Podicherti R."/>
            <person name="Tsui H.-C.T."/>
            <person name="Winkler M.E."/>
        </authorList>
    </citation>
    <scope>NUCLEOTIDE SEQUENCE</scope>
</reference>
<dbReference type="InterPro" id="IPR050330">
    <property type="entry name" value="Bact_OuterMem_StrucFunc"/>
</dbReference>
<name>A0A382H1H4_9ZZZZ</name>
<dbReference type="InterPro" id="IPR025713">
    <property type="entry name" value="MotB-like_N_dom"/>
</dbReference>
<organism evidence="10">
    <name type="scientific">marine metagenome</name>
    <dbReference type="NCBI Taxonomy" id="408172"/>
    <lineage>
        <taxon>unclassified sequences</taxon>
        <taxon>metagenomes</taxon>
        <taxon>ecological metagenomes</taxon>
    </lineage>
</organism>
<feature type="domain" description="OmpA-like" evidence="8">
    <location>
        <begin position="126"/>
        <end position="219"/>
    </location>
</feature>
<dbReference type="Gene3D" id="3.30.1330.60">
    <property type="entry name" value="OmpA-like domain"/>
    <property type="match status" value="1"/>
</dbReference>
<accession>A0A382H1H4</accession>
<feature type="domain" description="Motility protein B-like N-terminal" evidence="9">
    <location>
        <begin position="2"/>
        <end position="43"/>
    </location>
</feature>
<proteinExistence type="inferred from homology"/>
<evidence type="ECO:0000259" key="9">
    <source>
        <dbReference type="Pfam" id="PF13677"/>
    </source>
</evidence>
<evidence type="ECO:0000313" key="10">
    <source>
        <dbReference type="EMBL" id="SVB81138.1"/>
    </source>
</evidence>
<keyword evidence="3" id="KW-1003">Cell membrane</keyword>
<comment type="similarity">
    <text evidence="2">Belongs to the MotB family.</text>
</comment>
<dbReference type="PANTHER" id="PTHR30329:SF21">
    <property type="entry name" value="LIPOPROTEIN YIAD-RELATED"/>
    <property type="match status" value="1"/>
</dbReference>
<evidence type="ECO:0000256" key="3">
    <source>
        <dbReference type="ARBA" id="ARBA00022475"/>
    </source>
</evidence>
<evidence type="ECO:0000256" key="6">
    <source>
        <dbReference type="ARBA" id="ARBA00023136"/>
    </source>
</evidence>
<evidence type="ECO:0000256" key="2">
    <source>
        <dbReference type="ARBA" id="ARBA00008914"/>
    </source>
</evidence>
<keyword evidence="4 7" id="KW-0812">Transmembrane</keyword>
<sequence>MGGAWKVAYADLVTGLFALFMCLWLTSVDEEVMDEISKYFKNPNTVMKQANPGLIDIKNANVASSRKANFSKPALTPRNLVRKTTEDIEKSFVQSAEFLENKNMHIDVVEEGVKVSLFNTPQRDIFGDDEKDLSAYGEVVVDSLGTWLSRKHDRFGERLKDVEIEIEGHSAPDDQDPGKAWRESIAQAVEIRKRLIEINGVNPSNITKVVGYGPKKSAQGKYSSGKHVSIVIREDK</sequence>
<dbReference type="InterPro" id="IPR036737">
    <property type="entry name" value="OmpA-like_sf"/>
</dbReference>
<evidence type="ECO:0000256" key="5">
    <source>
        <dbReference type="ARBA" id="ARBA00022989"/>
    </source>
</evidence>
<dbReference type="SUPFAM" id="SSF103088">
    <property type="entry name" value="OmpA-like"/>
    <property type="match status" value="1"/>
</dbReference>
<dbReference type="Pfam" id="PF13677">
    <property type="entry name" value="MotB_plug"/>
    <property type="match status" value="1"/>
</dbReference>
<dbReference type="EMBL" id="UINC01058643">
    <property type="protein sequence ID" value="SVB81138.1"/>
    <property type="molecule type" value="Genomic_DNA"/>
</dbReference>
<dbReference type="AlphaFoldDB" id="A0A382H1H4"/>
<keyword evidence="5 7" id="KW-1133">Transmembrane helix</keyword>
<feature type="transmembrane region" description="Helical" evidence="7">
    <location>
        <begin position="7"/>
        <end position="26"/>
    </location>
</feature>